<gene>
    <name evidence="2" type="ORF">DIC66_05120</name>
</gene>
<sequence>MSYQEKRLIPRIQLGAVPPGAVTLLMQGRRIAVERLRDISHAGISFFLTHELPESEGVTLEYQDSHVKLEVFGRIAWCSQARAEAAHAPQGAYLVGLELLSPMMLYAVLPKA</sequence>
<reference evidence="2 3" key="1">
    <citation type="submission" date="2018-05" db="EMBL/GenBank/DDBJ databases">
        <title>Rhodoferax soyangensis sp.nov., isolated from an oligotrophic freshwater lake.</title>
        <authorList>
            <person name="Park M."/>
        </authorList>
    </citation>
    <scope>NUCLEOTIDE SEQUENCE [LARGE SCALE GENOMIC DNA]</scope>
    <source>
        <strain evidence="2 3">IMCC26218</strain>
    </source>
</reference>
<feature type="domain" description="PilZ" evidence="1">
    <location>
        <begin position="7"/>
        <end position="84"/>
    </location>
</feature>
<dbReference type="OrthoDB" id="9843769at2"/>
<dbReference type="EMBL" id="QFZK01000002">
    <property type="protein sequence ID" value="RFO98103.1"/>
    <property type="molecule type" value="Genomic_DNA"/>
</dbReference>
<dbReference type="Pfam" id="PF07238">
    <property type="entry name" value="PilZ"/>
    <property type="match status" value="1"/>
</dbReference>
<evidence type="ECO:0000313" key="3">
    <source>
        <dbReference type="Proteomes" id="UP000260665"/>
    </source>
</evidence>
<comment type="caution">
    <text evidence="2">The sequence shown here is derived from an EMBL/GenBank/DDBJ whole genome shotgun (WGS) entry which is preliminary data.</text>
</comment>
<dbReference type="AlphaFoldDB" id="A0A3E1RFR4"/>
<dbReference type="Proteomes" id="UP000260665">
    <property type="component" value="Unassembled WGS sequence"/>
</dbReference>
<name>A0A3E1RFR4_9BURK</name>
<organism evidence="2 3">
    <name type="scientific">Rhodoferax lacus</name>
    <dbReference type="NCBI Taxonomy" id="2184758"/>
    <lineage>
        <taxon>Bacteria</taxon>
        <taxon>Pseudomonadati</taxon>
        <taxon>Pseudomonadota</taxon>
        <taxon>Betaproteobacteria</taxon>
        <taxon>Burkholderiales</taxon>
        <taxon>Comamonadaceae</taxon>
        <taxon>Rhodoferax</taxon>
    </lineage>
</organism>
<protein>
    <recommendedName>
        <fullName evidence="1">PilZ domain-containing protein</fullName>
    </recommendedName>
</protein>
<evidence type="ECO:0000259" key="1">
    <source>
        <dbReference type="Pfam" id="PF07238"/>
    </source>
</evidence>
<dbReference type="RefSeq" id="WP_117174705.1">
    <property type="nucleotide sequence ID" value="NZ_QFZK01000002.1"/>
</dbReference>
<dbReference type="GO" id="GO:0035438">
    <property type="term" value="F:cyclic-di-GMP binding"/>
    <property type="evidence" value="ECO:0007669"/>
    <property type="project" value="InterPro"/>
</dbReference>
<keyword evidence="3" id="KW-1185">Reference proteome</keyword>
<dbReference type="InterPro" id="IPR009875">
    <property type="entry name" value="PilZ_domain"/>
</dbReference>
<accession>A0A3E1RFR4</accession>
<proteinExistence type="predicted"/>
<evidence type="ECO:0000313" key="2">
    <source>
        <dbReference type="EMBL" id="RFO98103.1"/>
    </source>
</evidence>